<dbReference type="EMBL" id="CP108482">
    <property type="protein sequence ID" value="WUS57533.1"/>
    <property type="molecule type" value="Genomic_DNA"/>
</dbReference>
<feature type="domain" description="A-factor biosynthesis hotdog" evidence="2">
    <location>
        <begin position="251"/>
        <end position="380"/>
    </location>
</feature>
<organism evidence="3 4">
    <name type="scientific">Kitasatospora herbaricolor</name>
    <dbReference type="NCBI Taxonomy" id="68217"/>
    <lineage>
        <taxon>Bacteria</taxon>
        <taxon>Bacillati</taxon>
        <taxon>Actinomycetota</taxon>
        <taxon>Actinomycetes</taxon>
        <taxon>Kitasatosporales</taxon>
        <taxon>Streptomycetaceae</taxon>
        <taxon>Kitasatospora</taxon>
    </lineage>
</organism>
<keyword evidence="4" id="KW-1185">Reference proteome</keyword>
<protein>
    <recommendedName>
        <fullName evidence="2">A-factor biosynthesis hotdog domain-containing protein</fullName>
    </recommendedName>
</protein>
<dbReference type="Proteomes" id="UP001432014">
    <property type="component" value="Chromosome"/>
</dbReference>
<accession>A0ABZ1W9L2</accession>
<sequence>MPEQVPGLTLAQAVRTRPPAGPRPTSAAMSASIAPSISALVSGAPAPAPMVVAAPPAAPPRFTPAVPAAAGFVHHLVHRPNTPEGVVLGTAAPVTQEFAVSAVLPERHPLFNDGADAFHDLHSPAEALRRTALFVAHRYFRVPQERPAVFASTEVELTELEPWRRAAGPAHLTMDITLRPADVVNGVPRGLECESALSFEGVRCGTARARLVFLMPKVYQNHRERGRAASRSRPVEVEGAEPWPLRPEPKAVGRSDPLNLVLGTPAQNAAGELLVQVLADPANPVFAEAAADHVPAVVLVEASRQTAFLLAGELHGFTVAGCVLSRWSARFQGFAEPDLPLWCRALAGPLGRAADGRPALPVTLVFFQGSRQVGSVETTVLQDC</sequence>
<dbReference type="InterPro" id="IPR005509">
    <property type="entry name" value="AfsA_hotdog_dom"/>
</dbReference>
<evidence type="ECO:0000259" key="2">
    <source>
        <dbReference type="Pfam" id="PF03756"/>
    </source>
</evidence>
<dbReference type="RefSeq" id="WP_329496885.1">
    <property type="nucleotide sequence ID" value="NZ_CP108460.1"/>
</dbReference>
<feature type="region of interest" description="Disordered" evidence="1">
    <location>
        <begin position="225"/>
        <end position="250"/>
    </location>
</feature>
<gene>
    <name evidence="3" type="ORF">OG469_19675</name>
</gene>
<reference evidence="3 4" key="1">
    <citation type="submission" date="2022-10" db="EMBL/GenBank/DDBJ databases">
        <title>The complete genomes of actinobacterial strains from the NBC collection.</title>
        <authorList>
            <person name="Joergensen T.S."/>
            <person name="Alvarez Arevalo M."/>
            <person name="Sterndorff E.B."/>
            <person name="Faurdal D."/>
            <person name="Vuksanovic O."/>
            <person name="Mourched A.-S."/>
            <person name="Charusanti P."/>
            <person name="Shaw S."/>
            <person name="Blin K."/>
            <person name="Weber T."/>
        </authorList>
    </citation>
    <scope>NUCLEOTIDE SEQUENCE [LARGE SCALE GENOMIC DNA]</scope>
    <source>
        <strain evidence="3 4">NBC_01247</strain>
    </source>
</reference>
<proteinExistence type="predicted"/>
<dbReference type="Pfam" id="PF03756">
    <property type="entry name" value="AfsA"/>
    <property type="match status" value="2"/>
</dbReference>
<feature type="domain" description="A-factor biosynthesis hotdog" evidence="2">
    <location>
        <begin position="76"/>
        <end position="210"/>
    </location>
</feature>
<evidence type="ECO:0000313" key="3">
    <source>
        <dbReference type="EMBL" id="WUS57533.1"/>
    </source>
</evidence>
<name>A0ABZ1W9L2_9ACTN</name>
<evidence type="ECO:0000256" key="1">
    <source>
        <dbReference type="SAM" id="MobiDB-lite"/>
    </source>
</evidence>
<evidence type="ECO:0000313" key="4">
    <source>
        <dbReference type="Proteomes" id="UP001432014"/>
    </source>
</evidence>